<proteinExistence type="predicted"/>
<protein>
    <recommendedName>
        <fullName evidence="2">Thioredoxin-like fold domain-containing protein</fullName>
    </recommendedName>
</protein>
<evidence type="ECO:0008006" key="2">
    <source>
        <dbReference type="Google" id="ProtNLM"/>
    </source>
</evidence>
<sequence>MIRFFLSIVLIFAAATGLGLARFGGIHTLKHQTEELTALMAELPYISPGISDEKVLYEISFRTCPACMAYHKTEFPKLQKMGVDTRLFMFAQGRKHTPPEERAVIAELYQNRSWQLLEDWLAPSNPRSFYATMRNIPPADGNRKRTRLVQSGQEQFSRLGDILQANKINIATPILIWQGQDGQWKVVVGNSPLTNMLIRRDLK</sequence>
<dbReference type="Gene3D" id="3.40.30.10">
    <property type="entry name" value="Glutaredoxin"/>
    <property type="match status" value="1"/>
</dbReference>
<dbReference type="EMBL" id="DRMJ01000540">
    <property type="protein sequence ID" value="HHL43989.1"/>
    <property type="molecule type" value="Genomic_DNA"/>
</dbReference>
<reference evidence="1" key="1">
    <citation type="journal article" date="2020" name="mSystems">
        <title>Genome- and Community-Level Interaction Insights into Carbon Utilization and Element Cycling Functions of Hydrothermarchaeota in Hydrothermal Sediment.</title>
        <authorList>
            <person name="Zhou Z."/>
            <person name="Liu Y."/>
            <person name="Xu W."/>
            <person name="Pan J."/>
            <person name="Luo Z.H."/>
            <person name="Li M."/>
        </authorList>
    </citation>
    <scope>NUCLEOTIDE SEQUENCE [LARGE SCALE GENOMIC DNA]</scope>
    <source>
        <strain evidence="1">HyVt-485</strain>
    </source>
</reference>
<dbReference type="Proteomes" id="UP000885830">
    <property type="component" value="Unassembled WGS sequence"/>
</dbReference>
<evidence type="ECO:0000313" key="1">
    <source>
        <dbReference type="EMBL" id="HHL43989.1"/>
    </source>
</evidence>
<accession>A0A7C5LVP1</accession>
<gene>
    <name evidence="1" type="ORF">ENJ42_10245</name>
</gene>
<organism evidence="1">
    <name type="scientific">Hellea balneolensis</name>
    <dbReference type="NCBI Taxonomy" id="287478"/>
    <lineage>
        <taxon>Bacteria</taxon>
        <taxon>Pseudomonadati</taxon>
        <taxon>Pseudomonadota</taxon>
        <taxon>Alphaproteobacteria</taxon>
        <taxon>Maricaulales</taxon>
        <taxon>Robiginitomaculaceae</taxon>
        <taxon>Hellea</taxon>
    </lineage>
</organism>
<dbReference type="AlphaFoldDB" id="A0A7C5LVP1"/>
<comment type="caution">
    <text evidence="1">The sequence shown here is derived from an EMBL/GenBank/DDBJ whole genome shotgun (WGS) entry which is preliminary data.</text>
</comment>
<name>A0A7C5LVP1_9PROT</name>